<evidence type="ECO:0000313" key="5">
    <source>
        <dbReference type="Proteomes" id="UP000054498"/>
    </source>
</evidence>
<proteinExistence type="predicted"/>
<dbReference type="AlphaFoldDB" id="A0A0D2MDR5"/>
<name>A0A0D2MDR5_9CHLO</name>
<evidence type="ECO:0000256" key="3">
    <source>
        <dbReference type="SAM" id="MobiDB-lite"/>
    </source>
</evidence>
<evidence type="ECO:0000256" key="1">
    <source>
        <dbReference type="ARBA" id="ARBA00022676"/>
    </source>
</evidence>
<dbReference type="Proteomes" id="UP000054498">
    <property type="component" value="Unassembled WGS sequence"/>
</dbReference>
<dbReference type="OrthoDB" id="512920at2759"/>
<dbReference type="STRING" id="145388.A0A0D2MDR5"/>
<dbReference type="EMBL" id="KK104837">
    <property type="protein sequence ID" value="KIY93355.1"/>
    <property type="molecule type" value="Genomic_DNA"/>
</dbReference>
<keyword evidence="5" id="KW-1185">Reference proteome</keyword>
<dbReference type="InterPro" id="IPR044161">
    <property type="entry name" value="SPS"/>
</dbReference>
<dbReference type="RefSeq" id="XP_013892375.1">
    <property type="nucleotide sequence ID" value="XM_014036921.1"/>
</dbReference>
<protein>
    <submittedName>
        <fullName evidence="4">Sucrose-phosphate synthase</fullName>
        <ecNumber evidence="4">2.4.1.14</ecNumber>
    </submittedName>
</protein>
<dbReference type="PANTHER" id="PTHR46039:SF5">
    <property type="entry name" value="SUCROSE-PHOSPHATE SYNTHASE 3-RELATED"/>
    <property type="match status" value="1"/>
</dbReference>
<accession>A0A0D2MDR5</accession>
<feature type="region of interest" description="Disordered" evidence="3">
    <location>
        <begin position="212"/>
        <end position="231"/>
    </location>
</feature>
<dbReference type="KEGG" id="mng:MNEG_14606"/>
<evidence type="ECO:0000256" key="2">
    <source>
        <dbReference type="ARBA" id="ARBA00022679"/>
    </source>
</evidence>
<keyword evidence="2 4" id="KW-0808">Transferase</keyword>
<gene>
    <name evidence="4" type="ORF">MNEG_14606</name>
</gene>
<dbReference type="Gene3D" id="3.40.50.2000">
    <property type="entry name" value="Glycogen Phosphorylase B"/>
    <property type="match status" value="1"/>
</dbReference>
<dbReference type="EC" id="2.4.1.14" evidence="4"/>
<sequence>MAHVTATMAALAAAGETCELYDIHGHYADAGEAAALMSFTLGSDMVLTGHSLGRNKLDHLLKSRTMARREIEAVYAMSRRIEGEERAIDAALMVFTSTHQEVKDQWGLYDGYDPALERILRARPRRGRHFPVMNVIPPGLDFSNLKVACPPDPWEQLAAAQQQQALAASGSFSSLSIAASPRAPRSRRTSMLSAGGSVGALAAVAEGSSSFSAAAGQDEFATTPGESRPKA</sequence>
<dbReference type="PANTHER" id="PTHR46039">
    <property type="entry name" value="SUCROSE-PHOSPHATE SYNTHASE 3-RELATED"/>
    <property type="match status" value="1"/>
</dbReference>
<reference evidence="4 5" key="1">
    <citation type="journal article" date="2013" name="BMC Genomics">
        <title>Reconstruction of the lipid metabolism for the microalga Monoraphidium neglectum from its genome sequence reveals characteristics suitable for biofuel production.</title>
        <authorList>
            <person name="Bogen C."/>
            <person name="Al-Dilaimi A."/>
            <person name="Albersmeier A."/>
            <person name="Wichmann J."/>
            <person name="Grundmann M."/>
            <person name="Rupp O."/>
            <person name="Lauersen K.J."/>
            <person name="Blifernez-Klassen O."/>
            <person name="Kalinowski J."/>
            <person name="Goesmann A."/>
            <person name="Mussgnug J.H."/>
            <person name="Kruse O."/>
        </authorList>
    </citation>
    <scope>NUCLEOTIDE SEQUENCE [LARGE SCALE GENOMIC DNA]</scope>
    <source>
        <strain evidence="4 5">SAG 48.87</strain>
    </source>
</reference>
<evidence type="ECO:0000313" key="4">
    <source>
        <dbReference type="EMBL" id="KIY93355.1"/>
    </source>
</evidence>
<dbReference type="GeneID" id="25732185"/>
<organism evidence="4 5">
    <name type="scientific">Monoraphidium neglectum</name>
    <dbReference type="NCBI Taxonomy" id="145388"/>
    <lineage>
        <taxon>Eukaryota</taxon>
        <taxon>Viridiplantae</taxon>
        <taxon>Chlorophyta</taxon>
        <taxon>core chlorophytes</taxon>
        <taxon>Chlorophyceae</taxon>
        <taxon>CS clade</taxon>
        <taxon>Sphaeropleales</taxon>
        <taxon>Selenastraceae</taxon>
        <taxon>Monoraphidium</taxon>
    </lineage>
</organism>
<dbReference type="GO" id="GO:0046524">
    <property type="term" value="F:sucrose-phosphate synthase activity"/>
    <property type="evidence" value="ECO:0007669"/>
    <property type="project" value="UniProtKB-EC"/>
</dbReference>
<keyword evidence="1 4" id="KW-0328">Glycosyltransferase</keyword>